<protein>
    <submittedName>
        <fullName evidence="1">CU044_5270 family protein</fullName>
    </submittedName>
</protein>
<keyword evidence="2" id="KW-1185">Reference proteome</keyword>
<dbReference type="NCBIfam" id="NF038083">
    <property type="entry name" value="CU044_5270_fam"/>
    <property type="match status" value="1"/>
</dbReference>
<dbReference type="EMBL" id="JBEYBN010000080">
    <property type="protein sequence ID" value="MEU2271687.1"/>
    <property type="molecule type" value="Genomic_DNA"/>
</dbReference>
<sequence>MDDLTAVRELETDVAPLTDRARGDARARLLRAVHSESRPRGAGAFPRRLALRTALAATATAAVATGAVVLTTDKEERDATAPQLAGAARLLHGAAEWSRSDSAHLPVPRDDQYLYTKEISTRTFLKGGRTERFTDESWLSVDGSKPSRYSYYGRILDEPPLGEHEVRWPPTEYAELKKWPTDPDKLLDVLSLRDPGSPEAAQDAYLNACLLLRGPRVMPPGLQAAAFEAVAKLPGIRLDHDAVDALGRRGVAVSHPGVTFAFIFDPKTYAYLGLRQEGSQGGRWVDGELRGGRKYTEVKGLVAVGVVDRIGQRPRADTAR</sequence>
<dbReference type="Proteomes" id="UP001550603">
    <property type="component" value="Unassembled WGS sequence"/>
</dbReference>
<gene>
    <name evidence="1" type="ORF">ABZ568_35750</name>
</gene>
<comment type="caution">
    <text evidence="1">The sequence shown here is derived from an EMBL/GenBank/DDBJ whole genome shotgun (WGS) entry which is preliminary data.</text>
</comment>
<evidence type="ECO:0000313" key="2">
    <source>
        <dbReference type="Proteomes" id="UP001550603"/>
    </source>
</evidence>
<organism evidence="1 2">
    <name type="scientific">Streptomyces olindensis</name>
    <dbReference type="NCBI Taxonomy" id="358823"/>
    <lineage>
        <taxon>Bacteria</taxon>
        <taxon>Bacillati</taxon>
        <taxon>Actinomycetota</taxon>
        <taxon>Actinomycetes</taxon>
        <taxon>Kitasatosporales</taxon>
        <taxon>Streptomycetaceae</taxon>
        <taxon>Streptomyces</taxon>
    </lineage>
</organism>
<dbReference type="InterPro" id="IPR047789">
    <property type="entry name" value="CU044_5270-like"/>
</dbReference>
<name>A0ABV2Y6L8_9ACTN</name>
<evidence type="ECO:0000313" key="1">
    <source>
        <dbReference type="EMBL" id="MEU2271687.1"/>
    </source>
</evidence>
<proteinExistence type="predicted"/>
<reference evidence="1 2" key="1">
    <citation type="submission" date="2024-06" db="EMBL/GenBank/DDBJ databases">
        <title>The Natural Products Discovery Center: Release of the First 8490 Sequenced Strains for Exploring Actinobacteria Biosynthetic Diversity.</title>
        <authorList>
            <person name="Kalkreuter E."/>
            <person name="Kautsar S.A."/>
            <person name="Yang D."/>
            <person name="Bader C.D."/>
            <person name="Teijaro C.N."/>
            <person name="Fluegel L."/>
            <person name="Davis C.M."/>
            <person name="Simpson J.R."/>
            <person name="Lauterbach L."/>
            <person name="Steele A.D."/>
            <person name="Gui C."/>
            <person name="Meng S."/>
            <person name="Li G."/>
            <person name="Viehrig K."/>
            <person name="Ye F."/>
            <person name="Su P."/>
            <person name="Kiefer A.F."/>
            <person name="Nichols A."/>
            <person name="Cepeda A.J."/>
            <person name="Yan W."/>
            <person name="Fan B."/>
            <person name="Jiang Y."/>
            <person name="Adhikari A."/>
            <person name="Zheng C.-J."/>
            <person name="Schuster L."/>
            <person name="Cowan T.M."/>
            <person name="Smanski M.J."/>
            <person name="Chevrette M.G."/>
            <person name="De Carvalho L.P.S."/>
            <person name="Shen B."/>
        </authorList>
    </citation>
    <scope>NUCLEOTIDE SEQUENCE [LARGE SCALE GENOMIC DNA]</scope>
    <source>
        <strain evidence="1 2">NPDC019583</strain>
    </source>
</reference>
<dbReference type="RefSeq" id="WP_359793609.1">
    <property type="nucleotide sequence ID" value="NZ_JBEYBN010000080.1"/>
</dbReference>
<accession>A0ABV2Y6L8</accession>